<keyword evidence="6 7" id="KW-0472">Membrane</keyword>
<evidence type="ECO:0000259" key="9">
    <source>
        <dbReference type="Pfam" id="PF21082"/>
    </source>
</evidence>
<keyword evidence="12" id="KW-1185">Reference proteome</keyword>
<organism evidence="11 12">
    <name type="scientific">Pelomonas nitida</name>
    <dbReference type="NCBI Taxonomy" id="3299027"/>
    <lineage>
        <taxon>Bacteria</taxon>
        <taxon>Pseudomonadati</taxon>
        <taxon>Pseudomonadota</taxon>
        <taxon>Betaproteobacteria</taxon>
        <taxon>Burkholderiales</taxon>
        <taxon>Sphaerotilaceae</taxon>
        <taxon>Roseateles</taxon>
    </lineage>
</organism>
<dbReference type="Pfam" id="PF21082">
    <property type="entry name" value="MS_channel_3rd"/>
    <property type="match status" value="1"/>
</dbReference>
<feature type="transmembrane region" description="Helical" evidence="7">
    <location>
        <begin position="22"/>
        <end position="44"/>
    </location>
</feature>
<evidence type="ECO:0000256" key="3">
    <source>
        <dbReference type="ARBA" id="ARBA00022475"/>
    </source>
</evidence>
<name>A0ABW7G778_9BURK</name>
<evidence type="ECO:0000259" key="8">
    <source>
        <dbReference type="Pfam" id="PF00924"/>
    </source>
</evidence>
<dbReference type="PANTHER" id="PTHR30566">
    <property type="entry name" value="YNAI-RELATED MECHANOSENSITIVE ION CHANNEL"/>
    <property type="match status" value="1"/>
</dbReference>
<dbReference type="InterPro" id="IPR023408">
    <property type="entry name" value="MscS_beta-dom_sf"/>
</dbReference>
<sequence length="386" mass="41135">MTWNEFLTRTSAALPDVDWTEMLPAVLAGFITVIVIKAGLRLAIQRLGALSRRTTTQVDDGLVRVLEQTNAALIWVVGLLVGLGLLPLDDRWHGRVSQLWFAVVAIQLGLWGQQAVSQGLQYQARRQGGESAAAPALSASATLLGWGLRGALWVVIALAVLSNMGVNITAFVASLGIGGVALALAVQNILGDLFASLAIAVDKPFEVGDSITVGDVTGTVERVGLKTTRIRSLGGEQIVMSNAELLKRTVANFKRLQTRRVAFTFGLTYEASADEVAAVPPIVRDLIEADPQLEFVRAHFKGFGQSSLDFEVVYRVLDPSYDVYMDRQQALNLALMRALRERGVSFSVTVPAVSVVAAAAAPRQQVDGVATAQPVGRAGPQPATGA</sequence>
<dbReference type="InterPro" id="IPR006685">
    <property type="entry name" value="MscS_channel_2nd"/>
</dbReference>
<comment type="subcellular location">
    <subcellularLocation>
        <location evidence="1">Cell membrane</location>
        <topology evidence="1">Multi-pass membrane protein</topology>
    </subcellularLocation>
</comment>
<dbReference type="SUPFAM" id="SSF50182">
    <property type="entry name" value="Sm-like ribonucleoproteins"/>
    <property type="match status" value="1"/>
</dbReference>
<protein>
    <submittedName>
        <fullName evidence="11">Mechanosensitive ion channel family protein</fullName>
    </submittedName>
</protein>
<dbReference type="RefSeq" id="WP_394488665.1">
    <property type="nucleotide sequence ID" value="NZ_JBIGIA010000009.1"/>
</dbReference>
<feature type="transmembrane region" description="Helical" evidence="7">
    <location>
        <begin position="166"/>
        <end position="186"/>
    </location>
</feature>
<dbReference type="PANTHER" id="PTHR30566:SF25">
    <property type="entry name" value="INNER MEMBRANE PROTEIN"/>
    <property type="match status" value="1"/>
</dbReference>
<dbReference type="Gene3D" id="3.30.70.100">
    <property type="match status" value="1"/>
</dbReference>
<proteinExistence type="inferred from homology"/>
<accession>A0ABW7G778</accession>
<evidence type="ECO:0000313" key="11">
    <source>
        <dbReference type="EMBL" id="MFG6457810.1"/>
    </source>
</evidence>
<dbReference type="InterPro" id="IPR010920">
    <property type="entry name" value="LSM_dom_sf"/>
</dbReference>
<comment type="caution">
    <text evidence="11">The sequence shown here is derived from an EMBL/GenBank/DDBJ whole genome shotgun (WGS) entry which is preliminary data.</text>
</comment>
<evidence type="ECO:0000256" key="2">
    <source>
        <dbReference type="ARBA" id="ARBA00008017"/>
    </source>
</evidence>
<feature type="domain" description="Mechanosensitive ion channel MscS" evidence="8">
    <location>
        <begin position="188"/>
        <end position="255"/>
    </location>
</feature>
<keyword evidence="3" id="KW-1003">Cell membrane</keyword>
<dbReference type="Gene3D" id="1.10.287.1260">
    <property type="match status" value="1"/>
</dbReference>
<gene>
    <name evidence="11" type="ORF">ACG00X_13290</name>
</gene>
<evidence type="ECO:0000256" key="7">
    <source>
        <dbReference type="SAM" id="Phobius"/>
    </source>
</evidence>
<evidence type="ECO:0000256" key="6">
    <source>
        <dbReference type="ARBA" id="ARBA00023136"/>
    </source>
</evidence>
<keyword evidence="5 7" id="KW-1133">Transmembrane helix</keyword>
<dbReference type="SUPFAM" id="SSF82689">
    <property type="entry name" value="Mechanosensitive channel protein MscS (YggB), C-terminal domain"/>
    <property type="match status" value="1"/>
</dbReference>
<dbReference type="Pfam" id="PF00924">
    <property type="entry name" value="MS_channel_2nd"/>
    <property type="match status" value="1"/>
</dbReference>
<dbReference type="InterPro" id="IPR011066">
    <property type="entry name" value="MscS_channel_C_sf"/>
</dbReference>
<evidence type="ECO:0000313" key="12">
    <source>
        <dbReference type="Proteomes" id="UP001606305"/>
    </source>
</evidence>
<feature type="transmembrane region" description="Helical" evidence="7">
    <location>
        <begin position="65"/>
        <end position="86"/>
    </location>
</feature>
<feature type="domain" description="Mechanosensitive ion channel MscS C-terminal" evidence="9">
    <location>
        <begin position="261"/>
        <end position="346"/>
    </location>
</feature>
<dbReference type="SUPFAM" id="SSF82861">
    <property type="entry name" value="Mechanosensitive channel protein MscS (YggB), transmembrane region"/>
    <property type="match status" value="1"/>
</dbReference>
<feature type="transmembrane region" description="Helical" evidence="7">
    <location>
        <begin position="137"/>
        <end position="160"/>
    </location>
</feature>
<dbReference type="Pfam" id="PF21088">
    <property type="entry name" value="MS_channel_1st"/>
    <property type="match status" value="1"/>
</dbReference>
<dbReference type="Proteomes" id="UP001606305">
    <property type="component" value="Unassembled WGS sequence"/>
</dbReference>
<evidence type="ECO:0000259" key="10">
    <source>
        <dbReference type="Pfam" id="PF21088"/>
    </source>
</evidence>
<dbReference type="EMBL" id="JBIGIA010000009">
    <property type="protein sequence ID" value="MFG6457810.1"/>
    <property type="molecule type" value="Genomic_DNA"/>
</dbReference>
<feature type="domain" description="Mechanosensitive ion channel transmembrane helices 2/3" evidence="10">
    <location>
        <begin position="151"/>
        <end position="187"/>
    </location>
</feature>
<keyword evidence="4 7" id="KW-0812">Transmembrane</keyword>
<evidence type="ECO:0000256" key="4">
    <source>
        <dbReference type="ARBA" id="ARBA00022692"/>
    </source>
</evidence>
<evidence type="ECO:0000256" key="5">
    <source>
        <dbReference type="ARBA" id="ARBA00022989"/>
    </source>
</evidence>
<dbReference type="InterPro" id="IPR049278">
    <property type="entry name" value="MS_channel_C"/>
</dbReference>
<dbReference type="Gene3D" id="2.30.30.60">
    <property type="match status" value="1"/>
</dbReference>
<dbReference type="InterPro" id="IPR049142">
    <property type="entry name" value="MS_channel_1st"/>
</dbReference>
<comment type="similarity">
    <text evidence="2">Belongs to the MscS (TC 1.A.23) family.</text>
</comment>
<dbReference type="InterPro" id="IPR011014">
    <property type="entry name" value="MscS_channel_TM-2"/>
</dbReference>
<reference evidence="11 12" key="1">
    <citation type="submission" date="2024-09" db="EMBL/GenBank/DDBJ databases">
        <title>Novel species of the genus Pelomonas and Roseateles isolated from streams.</title>
        <authorList>
            <person name="Lu H."/>
        </authorList>
    </citation>
    <scope>NUCLEOTIDE SEQUENCE [LARGE SCALE GENOMIC DNA]</scope>
    <source>
        <strain evidence="11 12">BYS96W</strain>
    </source>
</reference>
<evidence type="ECO:0000256" key="1">
    <source>
        <dbReference type="ARBA" id="ARBA00004651"/>
    </source>
</evidence>